<name>A0ABP7MHR5_9GAMM</name>
<feature type="coiled-coil region" evidence="1">
    <location>
        <begin position="302"/>
        <end position="329"/>
    </location>
</feature>
<feature type="region of interest" description="Disordered" evidence="2">
    <location>
        <begin position="343"/>
        <end position="363"/>
    </location>
</feature>
<evidence type="ECO:0000313" key="4">
    <source>
        <dbReference type="Proteomes" id="UP001501565"/>
    </source>
</evidence>
<keyword evidence="4" id="KW-1185">Reference proteome</keyword>
<evidence type="ECO:0000313" key="3">
    <source>
        <dbReference type="EMBL" id="GAA3923215.1"/>
    </source>
</evidence>
<accession>A0ABP7MHR5</accession>
<keyword evidence="1" id="KW-0175">Coiled coil</keyword>
<evidence type="ECO:0000256" key="1">
    <source>
        <dbReference type="SAM" id="Coils"/>
    </source>
</evidence>
<dbReference type="EMBL" id="BAABBN010000006">
    <property type="protein sequence ID" value="GAA3923215.1"/>
    <property type="molecule type" value="Genomic_DNA"/>
</dbReference>
<protein>
    <submittedName>
        <fullName evidence="3">Uncharacterized protein</fullName>
    </submittedName>
</protein>
<gene>
    <name evidence="3" type="ORF">GCM10022277_18900</name>
</gene>
<reference evidence="4" key="1">
    <citation type="journal article" date="2019" name="Int. J. Syst. Evol. Microbiol.">
        <title>The Global Catalogue of Microorganisms (GCM) 10K type strain sequencing project: providing services to taxonomists for standard genome sequencing and annotation.</title>
        <authorList>
            <consortium name="The Broad Institute Genomics Platform"/>
            <consortium name="The Broad Institute Genome Sequencing Center for Infectious Disease"/>
            <person name="Wu L."/>
            <person name="Ma J."/>
        </authorList>
    </citation>
    <scope>NUCLEOTIDE SEQUENCE [LARGE SCALE GENOMIC DNA]</scope>
    <source>
        <strain evidence="4">JCM 17551</strain>
    </source>
</reference>
<organism evidence="3 4">
    <name type="scientific">Litoribacillus peritrichatus</name>
    <dbReference type="NCBI Taxonomy" id="718191"/>
    <lineage>
        <taxon>Bacteria</taxon>
        <taxon>Pseudomonadati</taxon>
        <taxon>Pseudomonadota</taxon>
        <taxon>Gammaproteobacteria</taxon>
        <taxon>Oceanospirillales</taxon>
        <taxon>Oceanospirillaceae</taxon>
        <taxon>Litoribacillus</taxon>
    </lineage>
</organism>
<evidence type="ECO:0000256" key="2">
    <source>
        <dbReference type="SAM" id="MobiDB-lite"/>
    </source>
</evidence>
<dbReference type="RefSeq" id="WP_344797910.1">
    <property type="nucleotide sequence ID" value="NZ_BAABBN010000006.1"/>
</dbReference>
<proteinExistence type="predicted"/>
<comment type="caution">
    <text evidence="3">The sequence shown here is derived from an EMBL/GenBank/DDBJ whole genome shotgun (WGS) entry which is preliminary data.</text>
</comment>
<sequence>MPTTHAKDPAQEQPSLLFKTATTALGIAIYLNDKRKQSKKKMLEKSQLTTAELIERGSEVDRKLKNSANHLVERTQQQLQQGVQTSQQALHKVQTSLEEAADTRRDQVLRITGVATHKDVKHNAKVGHINALATKMVQFNESIDYQLKEHREKLAHKADRRDLAPLAKSEDLTPLATSQELAGLAKAEQLQNLVKRADLDRLATSQQLETLARTEDLALLDKIPLLTEKVDLLAHKEDLFPIAKEASVKALQNILSTQLDTHQTKIELLMTQLATRSDISDITDAQATKQDVQHATQKLASKNDVESIVKQLIKHIQGLEEQVSYLKNQLDNQQAPLAETVLPKTQPSGNVSDAIDSVQLRAS</sequence>
<dbReference type="Proteomes" id="UP001501565">
    <property type="component" value="Unassembled WGS sequence"/>
</dbReference>